<sequence>MKSRVQVQRDEVQNGSSADQVQRTGAVIECKSEYKRNWLEVTPKDEEESACWNSVSIDKTKMAYPRRPAWRTAQMKNIWGAAWHKSSTGIKRSIEKSRIVQAQIREISLNKQILAQLSTAIKLSLRMIVDSFASGNFHDLISAIDSSILSFECVQQLNVLQQVVQQLFAQLLSFCHNTSRNSCFFSASGFRSFAIQSTGIKSFPFATTSHLVFLFIVLRLVVQTLILKCLRLLVVQSLVVKCLRLDFPTTVRSNDVVSTYSNDIVCYASSTGLLYFTAAVSGCTVAACWSDEDVVQCSVFSSSGPAVNGCTDMVVHSSV</sequence>
<evidence type="ECO:0000256" key="1">
    <source>
        <dbReference type="SAM" id="MobiDB-lite"/>
    </source>
</evidence>
<organism evidence="2 3">
    <name type="scientific">Dorcoceras hygrometricum</name>
    <dbReference type="NCBI Taxonomy" id="472368"/>
    <lineage>
        <taxon>Eukaryota</taxon>
        <taxon>Viridiplantae</taxon>
        <taxon>Streptophyta</taxon>
        <taxon>Embryophyta</taxon>
        <taxon>Tracheophyta</taxon>
        <taxon>Spermatophyta</taxon>
        <taxon>Magnoliopsida</taxon>
        <taxon>eudicotyledons</taxon>
        <taxon>Gunneridae</taxon>
        <taxon>Pentapetalae</taxon>
        <taxon>asterids</taxon>
        <taxon>lamiids</taxon>
        <taxon>Lamiales</taxon>
        <taxon>Gesneriaceae</taxon>
        <taxon>Didymocarpoideae</taxon>
        <taxon>Trichosporeae</taxon>
        <taxon>Loxocarpinae</taxon>
        <taxon>Dorcoceras</taxon>
    </lineage>
</organism>
<gene>
    <name evidence="2" type="ORF">F511_25228</name>
</gene>
<evidence type="ECO:0000313" key="2">
    <source>
        <dbReference type="EMBL" id="KZV31448.1"/>
    </source>
</evidence>
<dbReference type="AlphaFoldDB" id="A0A2Z7BH35"/>
<name>A0A2Z7BH35_9LAMI</name>
<protein>
    <submittedName>
        <fullName evidence="2">Uncharacterized protein</fullName>
    </submittedName>
</protein>
<accession>A0A2Z7BH35</accession>
<dbReference type="EMBL" id="KV007490">
    <property type="protein sequence ID" value="KZV31448.1"/>
    <property type="molecule type" value="Genomic_DNA"/>
</dbReference>
<feature type="region of interest" description="Disordered" evidence="1">
    <location>
        <begin position="1"/>
        <end position="20"/>
    </location>
</feature>
<proteinExistence type="predicted"/>
<reference evidence="2 3" key="1">
    <citation type="journal article" date="2015" name="Proc. Natl. Acad. Sci. U.S.A.">
        <title>The resurrection genome of Boea hygrometrica: A blueprint for survival of dehydration.</title>
        <authorList>
            <person name="Xiao L."/>
            <person name="Yang G."/>
            <person name="Zhang L."/>
            <person name="Yang X."/>
            <person name="Zhao S."/>
            <person name="Ji Z."/>
            <person name="Zhou Q."/>
            <person name="Hu M."/>
            <person name="Wang Y."/>
            <person name="Chen M."/>
            <person name="Xu Y."/>
            <person name="Jin H."/>
            <person name="Xiao X."/>
            <person name="Hu G."/>
            <person name="Bao F."/>
            <person name="Hu Y."/>
            <person name="Wan P."/>
            <person name="Li L."/>
            <person name="Deng X."/>
            <person name="Kuang T."/>
            <person name="Xiang C."/>
            <person name="Zhu J.K."/>
            <person name="Oliver M.J."/>
            <person name="He Y."/>
        </authorList>
    </citation>
    <scope>NUCLEOTIDE SEQUENCE [LARGE SCALE GENOMIC DNA]</scope>
    <source>
        <strain evidence="3">cv. XS01</strain>
    </source>
</reference>
<keyword evidence="3" id="KW-1185">Reference proteome</keyword>
<dbReference type="Proteomes" id="UP000250235">
    <property type="component" value="Unassembled WGS sequence"/>
</dbReference>
<evidence type="ECO:0000313" key="3">
    <source>
        <dbReference type="Proteomes" id="UP000250235"/>
    </source>
</evidence>